<evidence type="ECO:0000313" key="2">
    <source>
        <dbReference type="Proteomes" id="UP001164539"/>
    </source>
</evidence>
<comment type="caution">
    <text evidence="1">The sequence shown here is derived from an EMBL/GenBank/DDBJ whole genome shotgun (WGS) entry which is preliminary data.</text>
</comment>
<proteinExistence type="predicted"/>
<protein>
    <submittedName>
        <fullName evidence="1">Gibberellin 3-beta-dioxygenase 1</fullName>
    </submittedName>
</protein>
<accession>A0ACC1XMF6</accession>
<keyword evidence="2" id="KW-1185">Reference proteome</keyword>
<evidence type="ECO:0000313" key="1">
    <source>
        <dbReference type="EMBL" id="KAJ4712062.1"/>
    </source>
</evidence>
<sequence length="320" mass="36884">MSDKQISFQLPVLDLSQPVHPSFLASLSKACQEWGFFYVTNHGISPNMFKEIRSLSEHIFRTPRDTKLKLGPLSCTKTYTPHFIASPYFESLKVSGPDFFASAKASADVLFGQQSSEFSEILQEFGFKMMELSKRILKIILMSLGDDYDGKFYESEFSNCHGYMRIVNYTPPETVEEKEVEGLGMHTDMSCITIIYQNEIGGLQMRSKEGEWIDICPCENSLVVNVGDLMEAWSNGRLRSSEHRVVLKRFVNRLSLAFFCLFEDEKVILAPDEVVREGCSRMYKPFICSDYLRFRTYNEVGKFERIAYTVKDFAEMKQRM</sequence>
<dbReference type="Proteomes" id="UP001164539">
    <property type="component" value="Chromosome 8"/>
</dbReference>
<gene>
    <name evidence="1" type="ORF">OWV82_014373</name>
</gene>
<reference evidence="1 2" key="1">
    <citation type="journal article" date="2023" name="Science">
        <title>Complex scaffold remodeling in plant triterpene biosynthesis.</title>
        <authorList>
            <person name="De La Pena R."/>
            <person name="Hodgson H."/>
            <person name="Liu J.C."/>
            <person name="Stephenson M.J."/>
            <person name="Martin A.C."/>
            <person name="Owen C."/>
            <person name="Harkess A."/>
            <person name="Leebens-Mack J."/>
            <person name="Jimenez L.E."/>
            <person name="Osbourn A."/>
            <person name="Sattely E.S."/>
        </authorList>
    </citation>
    <scope>NUCLEOTIDE SEQUENCE [LARGE SCALE GENOMIC DNA]</scope>
    <source>
        <strain evidence="2">cv. JPN11</strain>
        <tissue evidence="1">Leaf</tissue>
    </source>
</reference>
<organism evidence="1 2">
    <name type="scientific">Melia azedarach</name>
    <name type="common">Chinaberry tree</name>
    <dbReference type="NCBI Taxonomy" id="155640"/>
    <lineage>
        <taxon>Eukaryota</taxon>
        <taxon>Viridiplantae</taxon>
        <taxon>Streptophyta</taxon>
        <taxon>Embryophyta</taxon>
        <taxon>Tracheophyta</taxon>
        <taxon>Spermatophyta</taxon>
        <taxon>Magnoliopsida</taxon>
        <taxon>eudicotyledons</taxon>
        <taxon>Gunneridae</taxon>
        <taxon>Pentapetalae</taxon>
        <taxon>rosids</taxon>
        <taxon>malvids</taxon>
        <taxon>Sapindales</taxon>
        <taxon>Meliaceae</taxon>
        <taxon>Melia</taxon>
    </lineage>
</organism>
<dbReference type="EMBL" id="CM051401">
    <property type="protein sequence ID" value="KAJ4712062.1"/>
    <property type="molecule type" value="Genomic_DNA"/>
</dbReference>
<name>A0ACC1XMF6_MELAZ</name>